<name>A0A098LEH4_9BACT</name>
<evidence type="ECO:0000259" key="3">
    <source>
        <dbReference type="Pfam" id="PF00149"/>
    </source>
</evidence>
<dbReference type="PANTHER" id="PTHR10161">
    <property type="entry name" value="TARTRATE-RESISTANT ACID PHOSPHATASE TYPE 5"/>
    <property type="match status" value="1"/>
</dbReference>
<organism evidence="4 5">
    <name type="scientific">Sporocytophaga myxococcoides</name>
    <dbReference type="NCBI Taxonomy" id="153721"/>
    <lineage>
        <taxon>Bacteria</taxon>
        <taxon>Pseudomonadati</taxon>
        <taxon>Bacteroidota</taxon>
        <taxon>Cytophagia</taxon>
        <taxon>Cytophagales</taxon>
        <taxon>Cytophagaceae</taxon>
        <taxon>Sporocytophaga</taxon>
    </lineage>
</organism>
<dbReference type="RefSeq" id="WP_045462258.1">
    <property type="nucleotide sequence ID" value="NZ_BBLT01000003.1"/>
</dbReference>
<dbReference type="Proteomes" id="UP000030185">
    <property type="component" value="Unassembled WGS sequence"/>
</dbReference>
<dbReference type="Pfam" id="PF00149">
    <property type="entry name" value="Metallophos"/>
    <property type="match status" value="1"/>
</dbReference>
<dbReference type="eggNOG" id="COG1409">
    <property type="taxonomic scope" value="Bacteria"/>
</dbReference>
<dbReference type="OrthoDB" id="333971at2"/>
<dbReference type="PANTHER" id="PTHR10161:SF14">
    <property type="entry name" value="TARTRATE-RESISTANT ACID PHOSPHATASE TYPE 5"/>
    <property type="match status" value="1"/>
</dbReference>
<evidence type="ECO:0000313" key="4">
    <source>
        <dbReference type="EMBL" id="GAL84822.1"/>
    </source>
</evidence>
<dbReference type="EMBL" id="BBLT01000003">
    <property type="protein sequence ID" value="GAL84822.1"/>
    <property type="molecule type" value="Genomic_DNA"/>
</dbReference>
<dbReference type="InterPro" id="IPR051558">
    <property type="entry name" value="Metallophosphoesterase_PAP"/>
</dbReference>
<dbReference type="STRING" id="153721.MYP_2050"/>
<sequence>MKFFLAINVFILSILNVSCIDLPYYKKEVRNWKTIYPDSTRPVFSVYLIGDAGSPSLTNQEPTLKLLEQTIDSDTNSAVIFLGDNIYFDGMPDPSANSREKQEAKLIEQLKIFKNYKGQVYLISGNHDWDYMKAGGLKAIKRQEAFVENYLKQDNSFVPDNACPGPFTRMIHPQIAFAAIDSQWWLHKYIKPYGACGDCDAEDEDDMIVQLKDFLDNNKNRHKLIVAHHPLYSNGNHGGYYTFLDYMFPLRIIRKNLYIPLPGIGAIYPLYRKFGGVDQDISHYKYQYFKSRITSIIGEYDNLIYSAGHDHNLQLHVEGKINHVVSGAGSRLNPVSAGGNALYTQRAKGFARINYYKSGQAWIEYWIPEGDGSEGTIKFRHKLYEKKTGALELFCSLSEKNYRDSSVTMAASGQYQTSKLHQFLFGNHYRKDWTQPITVPYVNLSSDEGGLIPYGIGGGKQSKSLKLKNLDGRKFVLRSINKNPTKAIPASFRNTIVQDLAQDQISAQHPYGSLIAAKIAEAVGIYHTNPRIVYIPNDSCLGPYREEFKGSLSFLEEDANDDHSNVSSLGYSKNIVGTDKVFEEIEEDNDNVVDQRFYLRTRLTDMLMGDWDRHERQFRWTDVPTEKGKIYKVIPEDRDQVFYKFDGVFPSILSRKWAIRNLQSFDYQYGDIVGLNLSAKNIDRRFLSALDEKDWIEIADSISKELTDKKIEEAVKALPDSIYPIHGPEITAKLKSRRNLLHHAALKYYHALNQYTDIYGSDKDEYFNVERIDDSQTRVTINKINKEGEVSKKLYERTFKLDVTREIRLYGLGGEDKFVLKGDVDKGMKVRIIGGKDRDTILDFSKVDGFGNRTFIYDTNYDTYIQKGKSTSNQTSFKESINYTGLDEFRYKYLGPQATLYYNPDDGFYIGAGVLYQTYKFRSLPYGASHRLMVNVATHTRSRKLEYIGEIKNFIKKYDLYIHALSYAPAFVFNFFGYGNETPGKITGIDFYRVRLLHTVINPALSKNITSFFKINLGPLYEYYRVEDNSGTLLSETLGESNPEIYKGQQFLGLRTSFVLGTRDNIYNPTRGILLTAEANISKRLTYTKGYYRHFKSEFVVYITPNLPKQLTLAMRIGVAATGGDFEFYQGNSIGLTQNVRGYRKTRFIGDDSFYQNVELRGELFNFNAYIFPAKIGLMALLDNGRVYVRGEKSREWHTSYGPGVWMSIYDRFVMNATYAFSEEDQLFNFRLGFFY</sequence>
<accession>A0A098LEH4</accession>
<dbReference type="eggNOG" id="COG4775">
    <property type="taxonomic scope" value="Bacteria"/>
</dbReference>
<keyword evidence="5" id="KW-1185">Reference proteome</keyword>
<evidence type="ECO:0000313" key="5">
    <source>
        <dbReference type="Proteomes" id="UP000030185"/>
    </source>
</evidence>
<dbReference type="AlphaFoldDB" id="A0A098LEH4"/>
<dbReference type="Gene3D" id="2.40.160.50">
    <property type="entry name" value="membrane protein fhac: a member of the omp85/tpsb transporter family"/>
    <property type="match status" value="1"/>
</dbReference>
<evidence type="ECO:0000256" key="1">
    <source>
        <dbReference type="ARBA" id="ARBA00022729"/>
    </source>
</evidence>
<feature type="domain" description="Calcineurin-like phosphoesterase" evidence="3">
    <location>
        <begin position="46"/>
        <end position="247"/>
    </location>
</feature>
<gene>
    <name evidence="4" type="ORF">MYP_2050</name>
</gene>
<dbReference type="Gene3D" id="3.60.21.10">
    <property type="match status" value="2"/>
</dbReference>
<comment type="caution">
    <text evidence="4">The sequence shown here is derived from an EMBL/GenBank/DDBJ whole genome shotgun (WGS) entry which is preliminary data.</text>
</comment>
<keyword evidence="2" id="KW-0378">Hydrolase</keyword>
<dbReference type="GO" id="GO:0016787">
    <property type="term" value="F:hydrolase activity"/>
    <property type="evidence" value="ECO:0007669"/>
    <property type="project" value="UniProtKB-KW"/>
</dbReference>
<dbReference type="SUPFAM" id="SSF56300">
    <property type="entry name" value="Metallo-dependent phosphatases"/>
    <property type="match status" value="1"/>
</dbReference>
<reference evidence="4 5" key="1">
    <citation type="submission" date="2014-09" db="EMBL/GenBank/DDBJ databases">
        <title>Sporocytophaga myxococcoides PG-01 genome sequencing.</title>
        <authorList>
            <person name="Liu L."/>
            <person name="Gao P.J."/>
            <person name="Chen G.J."/>
            <person name="Wang L.S."/>
        </authorList>
    </citation>
    <scope>NUCLEOTIDE SEQUENCE [LARGE SCALE GENOMIC DNA]</scope>
    <source>
        <strain evidence="4 5">PG-01</strain>
    </source>
</reference>
<dbReference type="InterPro" id="IPR004843">
    <property type="entry name" value="Calcineurin-like_PHP"/>
</dbReference>
<proteinExistence type="predicted"/>
<dbReference type="InterPro" id="IPR029052">
    <property type="entry name" value="Metallo-depent_PP-like"/>
</dbReference>
<keyword evidence="1" id="KW-0732">Signal</keyword>
<evidence type="ECO:0000256" key="2">
    <source>
        <dbReference type="ARBA" id="ARBA00022801"/>
    </source>
</evidence>
<protein>
    <recommendedName>
        <fullName evidence="3">Calcineurin-like phosphoesterase domain-containing protein</fullName>
    </recommendedName>
</protein>